<dbReference type="EMBL" id="SWLE01000008">
    <property type="protein sequence ID" value="TNM97603.1"/>
    <property type="molecule type" value="Genomic_DNA"/>
</dbReference>
<dbReference type="AlphaFoldDB" id="A0A4Z2BZN6"/>
<dbReference type="FunFam" id="3.40.30.10:FF:000001">
    <property type="entry name" value="Thioredoxin"/>
    <property type="match status" value="1"/>
</dbReference>
<dbReference type="InterPro" id="IPR032281">
    <property type="entry name" value="Ribosomal_uS2_C"/>
</dbReference>
<dbReference type="GO" id="GO:0006412">
    <property type="term" value="P:translation"/>
    <property type="evidence" value="ECO:0007669"/>
    <property type="project" value="UniProtKB-UniRule"/>
</dbReference>
<dbReference type="InterPro" id="IPR027498">
    <property type="entry name" value="Ribosomal_uS2_euk"/>
</dbReference>
<evidence type="ECO:0000256" key="6">
    <source>
        <dbReference type="ARBA" id="ARBA00022737"/>
    </source>
</evidence>
<dbReference type="InterPro" id="IPR018130">
    <property type="entry name" value="Ribosomal_uS2_CS"/>
</dbReference>
<dbReference type="InterPro" id="IPR023591">
    <property type="entry name" value="Ribosomal_uS2_flav_dom_sf"/>
</dbReference>
<dbReference type="InterPro" id="IPR017937">
    <property type="entry name" value="Thioredoxin_CS"/>
</dbReference>
<dbReference type="CDD" id="cd01425">
    <property type="entry name" value="RPS2"/>
    <property type="match status" value="1"/>
</dbReference>
<dbReference type="Pfam" id="PF16122">
    <property type="entry name" value="40S_SA_C"/>
    <property type="match status" value="1"/>
</dbReference>
<dbReference type="GO" id="GO:0005634">
    <property type="term" value="C:nucleus"/>
    <property type="evidence" value="ECO:0007669"/>
    <property type="project" value="UniProtKB-SubCell"/>
</dbReference>
<evidence type="ECO:0000256" key="12">
    <source>
        <dbReference type="ARBA" id="ARBA00023170"/>
    </source>
</evidence>
<keyword evidence="3" id="KW-0813">Transport</keyword>
<accession>A0A4Z2BZN6</accession>
<keyword evidence="9 17" id="KW-0007">Acetylation</keyword>
<feature type="region of interest" description="Disordered" evidence="19">
    <location>
        <begin position="413"/>
        <end position="456"/>
    </location>
</feature>
<evidence type="ECO:0000256" key="8">
    <source>
        <dbReference type="ARBA" id="ARBA00022982"/>
    </source>
</evidence>
<comment type="caution">
    <text evidence="17">Lacks conserved residue(s) required for the propagation of feature annotation.</text>
</comment>
<feature type="site" description="Cleavage; by ST3; site 1" evidence="17">
    <location>
        <begin position="265"/>
        <end position="266"/>
    </location>
</feature>
<dbReference type="Pfam" id="PF00318">
    <property type="entry name" value="Ribosomal_S2"/>
    <property type="match status" value="2"/>
</dbReference>
<evidence type="ECO:0000256" key="16">
    <source>
        <dbReference type="ARBA" id="ARBA00062415"/>
    </source>
</evidence>
<keyword evidence="15" id="KW-0676">Redox-active center</keyword>
<dbReference type="Gene3D" id="3.40.50.10490">
    <property type="entry name" value="Glucose-6-phosphate isomerase like protein, domain 1"/>
    <property type="match status" value="1"/>
</dbReference>
<keyword evidence="8" id="KW-0249">Electron transport</keyword>
<evidence type="ECO:0000256" key="7">
    <source>
        <dbReference type="ARBA" id="ARBA00022980"/>
    </source>
</evidence>
<dbReference type="PANTHER" id="PTHR11489">
    <property type="entry name" value="40S RIBOSOMAL PROTEIN SA"/>
    <property type="match status" value="1"/>
</dbReference>
<feature type="site" description="Cleavage; by ST3; site 2" evidence="17">
    <location>
        <begin position="283"/>
        <end position="284"/>
    </location>
</feature>
<feature type="region of interest" description="Laminin-binding" evidence="17">
    <location>
        <begin position="311"/>
        <end position="330"/>
    </location>
</feature>
<dbReference type="FunFam" id="3.40.50.10490:FF:000012">
    <property type="entry name" value="40S ribosomal protein SA"/>
    <property type="match status" value="1"/>
</dbReference>
<feature type="region of interest" description="Laminin-binding" evidence="17">
    <location>
        <begin position="355"/>
        <end position="379"/>
    </location>
</feature>
<sequence>MKEIHCLAASTATSSYKNGIFFISASNSITRVSHRSSSFNVQDKDDFTERVINSKLPVLIDFHAQWCGPCKILGPRLEKAVAKQIGNVAMAKVDIDDHTDLAIEYGVSAVPTVIGMKGGNVIGQFVGLKDDDELDSFLSHQSRNAGKVVTMSGGLDVLQMKEEDVLKFLAAGTHLGGTNLDFQMDQYVYKRKSDGVYIINLKKTWEKLLLAARAIVAIENPADVCVISSRNTGQRAVLKFAAATGATTFHGRFTPGTFTNQIQAAFREPRLLIVTDPRADHQPLTEASYVNIPTIALCNTDSPLRYVDIAIPCNNKGHHSVGLMWWMLAREVLRMRGTISREHPWEVMPDLYFYRDPEEIEKEEQAAAEKAIGKEEFQGEWTTPATTEFPQSEVTDWSEGVSVPSVPIQQFPAATPTVKTTEVFSEDWSNQPATEDWSTAPTAQASDWGGATSDWA</sequence>
<dbReference type="Pfam" id="PF00085">
    <property type="entry name" value="Thioredoxin"/>
    <property type="match status" value="1"/>
</dbReference>
<comment type="similarity">
    <text evidence="2 17 18">Belongs to the universal ribosomal protein uS2 family.</text>
</comment>
<evidence type="ECO:0000259" key="20">
    <source>
        <dbReference type="PROSITE" id="PS51352"/>
    </source>
</evidence>
<evidence type="ECO:0000256" key="15">
    <source>
        <dbReference type="ARBA" id="ARBA00023284"/>
    </source>
</evidence>
<comment type="PTM">
    <text evidence="17">Cleaved by stromelysin-3 (ST3) at the cell surface. Cleavage by stromelysin-3 may be a mechanism to alter cell-extracellular matrix interactions.</text>
</comment>
<evidence type="ECO:0000256" key="11">
    <source>
        <dbReference type="ARBA" id="ARBA00023157"/>
    </source>
</evidence>
<comment type="caution">
    <text evidence="21">The sequence shown here is derived from an EMBL/GenBank/DDBJ whole genome shotgun (WGS) entry which is preliminary data.</text>
</comment>
<dbReference type="InterPro" id="IPR027504">
    <property type="entry name" value="Ribosomal_uS2_vert"/>
</dbReference>
<evidence type="ECO:0000256" key="14">
    <source>
        <dbReference type="ARBA" id="ARBA00023274"/>
    </source>
</evidence>
<gene>
    <name evidence="17" type="primary">RPSA</name>
    <name evidence="21" type="ORF">fugu_015759</name>
</gene>
<keyword evidence="14 17" id="KW-0687">Ribonucleoprotein</keyword>
<evidence type="ECO:0000256" key="13">
    <source>
        <dbReference type="ARBA" id="ARBA00023242"/>
    </source>
</evidence>
<comment type="subcellular location">
    <subcellularLocation>
        <location evidence="17">Cell membrane</location>
    </subcellularLocation>
    <subcellularLocation>
        <location evidence="1 17">Cytoplasm</location>
    </subcellularLocation>
    <subcellularLocation>
        <location evidence="17">Nucleus</location>
    </subcellularLocation>
    <text evidence="17">67LR is found at the surface of the plasma membrane, with its C-terminal laminin-binding domain accessible to extracellular ligands. 37LRP is found at the cell surface, in the cytoplasm and in the nucleus.</text>
</comment>
<dbReference type="GO" id="GO:0022627">
    <property type="term" value="C:cytosolic small ribosomal subunit"/>
    <property type="evidence" value="ECO:0007669"/>
    <property type="project" value="UniProtKB-UniRule"/>
</dbReference>
<dbReference type="HAMAP" id="MF_03015">
    <property type="entry name" value="Ribosomal_S2_euk"/>
    <property type="match status" value="1"/>
</dbReference>
<keyword evidence="13 17" id="KW-0539">Nucleus</keyword>
<evidence type="ECO:0000256" key="1">
    <source>
        <dbReference type="ARBA" id="ARBA00004496"/>
    </source>
</evidence>
<dbReference type="PROSITE" id="PS51352">
    <property type="entry name" value="THIOREDOXIN_2"/>
    <property type="match status" value="1"/>
</dbReference>
<evidence type="ECO:0000256" key="2">
    <source>
        <dbReference type="ARBA" id="ARBA00006242"/>
    </source>
</evidence>
<keyword evidence="22" id="KW-1185">Reference proteome</keyword>
<evidence type="ECO:0000256" key="4">
    <source>
        <dbReference type="ARBA" id="ARBA00022475"/>
    </source>
</evidence>
<reference evidence="21 22" key="1">
    <citation type="submission" date="2019-04" db="EMBL/GenBank/DDBJ databases">
        <title>The sequence and de novo assembly of Takifugu bimaculatus genome using PacBio and Hi-C technologies.</title>
        <authorList>
            <person name="Xu P."/>
            <person name="Liu B."/>
            <person name="Zhou Z."/>
        </authorList>
    </citation>
    <scope>NUCLEOTIDE SEQUENCE [LARGE SCALE GENOMIC DNA]</scope>
    <source>
        <strain evidence="21">TB-2018</strain>
        <tissue evidence="21">Muscle</tissue>
    </source>
</reference>
<dbReference type="PROSITE" id="PS00194">
    <property type="entry name" value="THIOREDOXIN_1"/>
    <property type="match status" value="1"/>
</dbReference>
<dbReference type="InterPro" id="IPR005707">
    <property type="entry name" value="Ribosomal_uS2_euk/arc"/>
</dbReference>
<proteinExistence type="inferred from homology"/>
<evidence type="ECO:0000256" key="5">
    <source>
        <dbReference type="ARBA" id="ARBA00022490"/>
    </source>
</evidence>
<dbReference type="InterPro" id="IPR036249">
    <property type="entry name" value="Thioredoxin-like_sf"/>
</dbReference>
<dbReference type="InterPro" id="IPR013766">
    <property type="entry name" value="Thioredoxin_domain"/>
</dbReference>
<evidence type="ECO:0000256" key="10">
    <source>
        <dbReference type="ARBA" id="ARBA00023136"/>
    </source>
</evidence>
<dbReference type="GO" id="GO:0005055">
    <property type="term" value="F:laminin receptor activity"/>
    <property type="evidence" value="ECO:0007669"/>
    <property type="project" value="UniProtKB-UniRule"/>
</dbReference>
<keyword evidence="12 17" id="KW-0675">Receptor</keyword>
<keyword evidence="11" id="KW-1015">Disulfide bond</keyword>
<feature type="initiator methionine" description="Removed" evidence="17">
    <location>
        <position position="151"/>
    </location>
</feature>
<keyword evidence="7 17" id="KW-0689">Ribosomal protein</keyword>
<evidence type="ECO:0000256" key="19">
    <source>
        <dbReference type="SAM" id="MobiDB-lite"/>
    </source>
</evidence>
<comment type="subunit">
    <text evidence="16">Monomer (37LRP) and homodimer (67LR). Component of the small ribosomal subunit. Mature ribosomes consist of a small (40S) and a large (60S) subunit. The 40S subunit contains about 33 different proteins and 1 molecule of RNA (18S). The 60S subunit contains about 49 different proteins and 3 molecules of RNA (28S, 5.8S and 5S). Interacts with RPS21. Interacts with several laminins including at least LAMB1. Interacts with MDK. The mature dimeric form interacts with PPP1R16B (via its fourth ankyrin repeat). Interacts with PPP1CA only in the presence of PPP1R16B.</text>
</comment>
<evidence type="ECO:0000256" key="17">
    <source>
        <dbReference type="HAMAP-Rule" id="MF_03016"/>
    </source>
</evidence>
<evidence type="ECO:0000256" key="18">
    <source>
        <dbReference type="RuleBase" id="RU003631"/>
    </source>
</evidence>
<comment type="function">
    <text evidence="17">Required for the assembly and/or stability of the 40S ribosomal subunit. Required for the processing of the 20S rRNA-precursor to mature 18S rRNA in a late step of the maturation of 40S ribosomal subunits. Also functions as a cell surface receptor for laminin. Plays a role in cell adhesion to the basement membrane and in the consequent activation of signaling transduction pathways. May play a role in cell fate determination and tissue morphogenesis.</text>
</comment>
<dbReference type="GO" id="GO:0005886">
    <property type="term" value="C:plasma membrane"/>
    <property type="evidence" value="ECO:0007669"/>
    <property type="project" value="UniProtKB-SubCell"/>
</dbReference>
<dbReference type="Gene3D" id="3.40.30.10">
    <property type="entry name" value="Glutaredoxin"/>
    <property type="match status" value="1"/>
</dbReference>
<dbReference type="GO" id="GO:0043236">
    <property type="term" value="F:laminin binding"/>
    <property type="evidence" value="ECO:0007669"/>
    <property type="project" value="UniProtKB-UniRule"/>
</dbReference>
<evidence type="ECO:0000313" key="22">
    <source>
        <dbReference type="Proteomes" id="UP000516260"/>
    </source>
</evidence>
<keyword evidence="10 17" id="KW-0472">Membrane</keyword>
<name>A0A4Z2BZN6_9TELE</name>
<comment type="miscellaneous">
    <text evidence="17">This protein appears to have acquired a second function as a laminin receptor specifically in the vertebrate lineage.</text>
</comment>
<organism evidence="21 22">
    <name type="scientific">Takifugu bimaculatus</name>
    <dbReference type="NCBI Taxonomy" id="433685"/>
    <lineage>
        <taxon>Eukaryota</taxon>
        <taxon>Metazoa</taxon>
        <taxon>Chordata</taxon>
        <taxon>Craniata</taxon>
        <taxon>Vertebrata</taxon>
        <taxon>Euteleostomi</taxon>
        <taxon>Actinopterygii</taxon>
        <taxon>Neopterygii</taxon>
        <taxon>Teleostei</taxon>
        <taxon>Neoteleostei</taxon>
        <taxon>Acanthomorphata</taxon>
        <taxon>Eupercaria</taxon>
        <taxon>Tetraodontiformes</taxon>
        <taxon>Tetradontoidea</taxon>
        <taxon>Tetraodontidae</taxon>
        <taxon>Takifugu</taxon>
    </lineage>
</organism>
<feature type="domain" description="Thioredoxin" evidence="20">
    <location>
        <begin position="30"/>
        <end position="171"/>
    </location>
</feature>
<dbReference type="InterPro" id="IPR001865">
    <property type="entry name" value="Ribosomal_uS2"/>
</dbReference>
<keyword evidence="6" id="KW-0677">Repeat</keyword>
<dbReference type="SUPFAM" id="SSF52313">
    <property type="entry name" value="Ribosomal protein S2"/>
    <property type="match status" value="1"/>
</dbReference>
<evidence type="ECO:0000256" key="9">
    <source>
        <dbReference type="ARBA" id="ARBA00022990"/>
    </source>
</evidence>
<keyword evidence="5 17" id="KW-0963">Cytoplasm</keyword>
<comment type="PTM">
    <text evidence="17">Acylated. Acylation may be a prerequisite for conversion of the monomeric 37 kDa laminin receptor precursor (37LRP) to the mature dimeric 67 kDa laminin receptor (67LR), and may provide a mechanism for membrane association.</text>
</comment>
<dbReference type="PRINTS" id="PR00395">
    <property type="entry name" value="RIBOSOMALS2"/>
</dbReference>
<dbReference type="NCBIfam" id="TIGR01012">
    <property type="entry name" value="uS2_euk_arch"/>
    <property type="match status" value="1"/>
</dbReference>
<dbReference type="CDD" id="cd02947">
    <property type="entry name" value="TRX_family"/>
    <property type="match status" value="1"/>
</dbReference>
<keyword evidence="4 17" id="KW-1003">Cell membrane</keyword>
<dbReference type="SUPFAM" id="SSF52833">
    <property type="entry name" value="Thioredoxin-like"/>
    <property type="match status" value="1"/>
</dbReference>
<dbReference type="GO" id="GO:0003735">
    <property type="term" value="F:structural constituent of ribosome"/>
    <property type="evidence" value="ECO:0007669"/>
    <property type="project" value="UniProtKB-UniRule"/>
</dbReference>
<dbReference type="Proteomes" id="UP000516260">
    <property type="component" value="Chromosome 16"/>
</dbReference>
<dbReference type="GO" id="GO:0000028">
    <property type="term" value="P:ribosomal small subunit assembly"/>
    <property type="evidence" value="ECO:0007669"/>
    <property type="project" value="UniProtKB-UniRule"/>
</dbReference>
<evidence type="ECO:0000256" key="3">
    <source>
        <dbReference type="ARBA" id="ARBA00022448"/>
    </source>
</evidence>
<dbReference type="PROSITE" id="PS00962">
    <property type="entry name" value="RIBOSOMAL_S2_1"/>
    <property type="match status" value="1"/>
</dbReference>
<feature type="compositionally biased region" description="Polar residues" evidence="19">
    <location>
        <begin position="417"/>
        <end position="445"/>
    </location>
</feature>
<evidence type="ECO:0000313" key="21">
    <source>
        <dbReference type="EMBL" id="TNM97603.1"/>
    </source>
</evidence>
<protein>
    <recommendedName>
        <fullName evidence="17">Small ribosomal subunit protein uS2</fullName>
    </recommendedName>
    <alternativeName>
        <fullName evidence="17">37 kDa laminin receptor precursor</fullName>
        <shortName evidence="17">37LRP</shortName>
    </alternativeName>
    <alternativeName>
        <fullName evidence="17">37/67 kDa laminin receptor</fullName>
        <shortName evidence="17">LRP/LR</shortName>
    </alternativeName>
    <alternativeName>
        <fullName evidence="17">67 kDa laminin receptor</fullName>
        <shortName evidence="17">67LR</shortName>
    </alternativeName>
    <alternativeName>
        <fullName evidence="17">Laminin receptor 1</fullName>
        <shortName evidence="17">LamR</shortName>
    </alternativeName>
    <alternativeName>
        <fullName evidence="17">Laminin-binding protein precursor p40</fullName>
        <shortName evidence="17">LBP/p40</shortName>
    </alternativeName>
</protein>
<feature type="modified residue" description="N-acetylserine" evidence="17">
    <location>
        <position position="152"/>
    </location>
</feature>
<dbReference type="HAMAP" id="MF_03016">
    <property type="entry name" value="Ribosomal_S2_laminin_receptor"/>
    <property type="match status" value="1"/>
</dbReference>
<dbReference type="PROSITE" id="PS00963">
    <property type="entry name" value="RIBOSOMAL_S2_2"/>
    <property type="match status" value="1"/>
</dbReference>